<evidence type="ECO:0000256" key="2">
    <source>
        <dbReference type="SAM" id="MobiDB-lite"/>
    </source>
</evidence>
<gene>
    <name evidence="3" type="ORF">LX66_4000</name>
</gene>
<keyword evidence="4" id="KW-1185">Reference proteome</keyword>
<organism evidence="3 4">
    <name type="scientific">Chitinophaga japonensis</name>
    <name type="common">Flexibacter japonensis</name>
    <dbReference type="NCBI Taxonomy" id="104662"/>
    <lineage>
        <taxon>Bacteria</taxon>
        <taxon>Pseudomonadati</taxon>
        <taxon>Bacteroidota</taxon>
        <taxon>Chitinophagia</taxon>
        <taxon>Chitinophagales</taxon>
        <taxon>Chitinophagaceae</taxon>
        <taxon>Chitinophaga</taxon>
    </lineage>
</organism>
<feature type="region of interest" description="Disordered" evidence="2">
    <location>
        <begin position="1"/>
        <end position="27"/>
    </location>
</feature>
<dbReference type="Gene3D" id="3.60.130.10">
    <property type="entry name" value="Clavaminate synthase-like"/>
    <property type="match status" value="1"/>
</dbReference>
<proteinExistence type="predicted"/>
<comment type="caution">
    <text evidence="3">The sequence shown here is derived from an EMBL/GenBank/DDBJ whole genome shotgun (WGS) entry which is preliminary data.</text>
</comment>
<keyword evidence="3" id="KW-0223">Dioxygenase</keyword>
<dbReference type="Proteomes" id="UP000316778">
    <property type="component" value="Unassembled WGS sequence"/>
</dbReference>
<dbReference type="SUPFAM" id="SSF51197">
    <property type="entry name" value="Clavaminate synthase-like"/>
    <property type="match status" value="1"/>
</dbReference>
<dbReference type="InterPro" id="IPR042098">
    <property type="entry name" value="TauD-like_sf"/>
</dbReference>
<dbReference type="EMBL" id="VLLG01000004">
    <property type="protein sequence ID" value="TWI86737.1"/>
    <property type="molecule type" value="Genomic_DNA"/>
</dbReference>
<evidence type="ECO:0000256" key="1">
    <source>
        <dbReference type="ARBA" id="ARBA00023002"/>
    </source>
</evidence>
<accession>A0A562SZM5</accession>
<evidence type="ECO:0000313" key="3">
    <source>
        <dbReference type="EMBL" id="TWI86737.1"/>
    </source>
</evidence>
<dbReference type="OrthoDB" id="1265925at2"/>
<reference evidence="3 4" key="1">
    <citation type="journal article" date="2013" name="Stand. Genomic Sci.">
        <title>Genomic Encyclopedia of Type Strains, Phase I: The one thousand microbial genomes (KMG-I) project.</title>
        <authorList>
            <person name="Kyrpides N.C."/>
            <person name="Woyke T."/>
            <person name="Eisen J.A."/>
            <person name="Garrity G."/>
            <person name="Lilburn T.G."/>
            <person name="Beck B.J."/>
            <person name="Whitman W.B."/>
            <person name="Hugenholtz P."/>
            <person name="Klenk H.P."/>
        </authorList>
    </citation>
    <scope>NUCLEOTIDE SEQUENCE [LARGE SCALE GENOMIC DNA]</scope>
    <source>
        <strain evidence="3 4">DSM 13484</strain>
    </source>
</reference>
<name>A0A562SZM5_CHIJA</name>
<evidence type="ECO:0000313" key="4">
    <source>
        <dbReference type="Proteomes" id="UP000316778"/>
    </source>
</evidence>
<keyword evidence="1" id="KW-0560">Oxidoreductase</keyword>
<protein>
    <submittedName>
        <fullName evidence="3">TfdA family taurine catabolism dioxygenase TauD</fullName>
    </submittedName>
</protein>
<dbReference type="GO" id="GO:0016706">
    <property type="term" value="F:2-oxoglutarate-dependent dioxygenase activity"/>
    <property type="evidence" value="ECO:0007669"/>
    <property type="project" value="UniProtKB-ARBA"/>
</dbReference>
<dbReference type="RefSeq" id="WP_145716773.1">
    <property type="nucleotide sequence ID" value="NZ_BAAAFY010000004.1"/>
</dbReference>
<sequence length="383" mass="43434">MKTQIEQIAPLRPVGEERPAAPQVAPAPPMKPLVVEITPEERQAITTISKTLKQRYRHYEDPEFIAMLHLNAYTLLPERIAKLLSRFGTDFSATQYGAVVLRGLLEVSQEALGPTPPSWQETDYGKLVDYGFISALLHGAVPSKPVEYYAQRKGGGLLHAIIPDERMVYTQTGSGSGTDLMVHTEDAFLHNAADFLSFLYLRNEERVPSMLYSIRSHGRPEGFMKELFRPIYKCPKDANYGEEEAIGEAPCTSILYGSEAAPFMRFDAAEQIYNERADQSPEAMEHLQRFWEAARGLIYQEFIPESGDMIFVNNHLCAHGRSAFMAGFREENGRLVKCERRLMLRMMSKTSLLSIRSVTHPDNPYLVMEEHYGKVFKAEFMIN</sequence>
<dbReference type="AlphaFoldDB" id="A0A562SZM5"/>